<evidence type="ECO:0000313" key="2">
    <source>
        <dbReference type="EMBL" id="CAH2716731.1"/>
    </source>
</evidence>
<keyword evidence="3" id="KW-1185">Reference proteome</keyword>
<keyword evidence="1" id="KW-0812">Transmembrane</keyword>
<accession>A0ABM9EVN0</accession>
<protein>
    <recommendedName>
        <fullName evidence="4">DUF4083 domain-containing protein</fullName>
    </recommendedName>
</protein>
<feature type="transmembrane region" description="Helical" evidence="1">
    <location>
        <begin position="12"/>
        <end position="31"/>
    </location>
</feature>
<organism evidence="2 3">
    <name type="scientific">Neobacillus rhizosphaerae</name>
    <dbReference type="NCBI Taxonomy" id="2880965"/>
    <lineage>
        <taxon>Bacteria</taxon>
        <taxon>Bacillati</taxon>
        <taxon>Bacillota</taxon>
        <taxon>Bacilli</taxon>
        <taxon>Bacillales</taxon>
        <taxon>Bacillaceae</taxon>
        <taxon>Neobacillus</taxon>
    </lineage>
</organism>
<proteinExistence type="predicted"/>
<keyword evidence="1" id="KW-0472">Membrane</keyword>
<sequence length="56" mass="6600">MSVNIGDIIFQLFVFLVPIILIFLLVGYFRSSQTRNKQIKRIEDKLDSVIEQESKR</sequence>
<evidence type="ECO:0008006" key="4">
    <source>
        <dbReference type="Google" id="ProtNLM"/>
    </source>
</evidence>
<dbReference type="Proteomes" id="UP000838308">
    <property type="component" value="Unassembled WGS sequence"/>
</dbReference>
<gene>
    <name evidence="2" type="ORF">BACCIP111895_03919</name>
</gene>
<keyword evidence="1" id="KW-1133">Transmembrane helix</keyword>
<name>A0ABM9EVN0_9BACI</name>
<comment type="caution">
    <text evidence="2">The sequence shown here is derived from an EMBL/GenBank/DDBJ whole genome shotgun (WGS) entry which is preliminary data.</text>
</comment>
<dbReference type="EMBL" id="CALBWS010000031">
    <property type="protein sequence ID" value="CAH2716731.1"/>
    <property type="molecule type" value="Genomic_DNA"/>
</dbReference>
<evidence type="ECO:0000256" key="1">
    <source>
        <dbReference type="SAM" id="Phobius"/>
    </source>
</evidence>
<evidence type="ECO:0000313" key="3">
    <source>
        <dbReference type="Proteomes" id="UP000838308"/>
    </source>
</evidence>
<reference evidence="2" key="1">
    <citation type="submission" date="2022-04" db="EMBL/GenBank/DDBJ databases">
        <authorList>
            <person name="Criscuolo A."/>
        </authorList>
    </citation>
    <scope>NUCLEOTIDE SEQUENCE</scope>
    <source>
        <strain evidence="2">CIP111895</strain>
    </source>
</reference>